<sequence length="774" mass="85000">MVDHQELPRTRGKASRSGKAQHGPKLSKLLFLALSAGAGALEVGEAEARSDAEDRNTKQSAPSLPDLDVQSHKSSFVADMSNTNDTLLHVDRMPASVFDTPQQINVVPHELIQQQQIYTLDQALSNVPGITMSSGEGNGGPVGDQFRIRGQQARGDIYQDGLKDFGVYVRDVFNTDNVEVIKGASGQYFGAGNVGGIINNELKHANLKSGGNATQAFGSGMQYRGTVDANYRLGEHEALRVNGMYNKQNVADRDNIRTDRYGVAADLGLGLGTKTTYHLNYQWLGNRGMSDQGVGMLQVGRLYHPATEYGLGRDTSYARDFNRDDSNIHMVTSQLSSKISDWLTLSNNTRFSHYDRDFSASTPGACTDKTNCAPTFLAGGNPVMSYGAGGGLGYLQNGYGLQNITMGKAKFKTAFLTHHLNAGVDIQYTKDNRTYATFVNRVNNQRMRAPQFSYPQTYLTYPSSGDRTADFRDLGLFIADKIDLSKKLSLFGALRWDDYQSSYWSSAAAASGVQRGHNNSFSPSASLIYNINHRVNLYFTFSRSYKPVGTDVSAQTTFRNVSDTPTNGVDLKPQRSDLFEVGSKMNFFNRRLGMTAALFQINQNNSFTFDEYGGILTGFSDAGTGRLIRGAELSMTGKLTDKWDVYGSYAYMTGTIQNSDAYRKNTAPQLPHNTFSVWSTYDISSLILPKKWGRLSAGGGAQYASAYWADNANTARMPYNFFLNGIITYDIGRYHVQFNANNLTNRVNYGSAFNASRAVPLPGRTFIGSVGVAF</sequence>
<organism evidence="13 14">
    <name type="scientific">Candidatus Kirkpatrickella diaphorinae</name>
    <dbReference type="NCBI Taxonomy" id="2984322"/>
    <lineage>
        <taxon>Bacteria</taxon>
        <taxon>Pseudomonadati</taxon>
        <taxon>Pseudomonadota</taxon>
        <taxon>Alphaproteobacteria</taxon>
        <taxon>Acetobacterales</taxon>
        <taxon>Acetobacteraceae</taxon>
        <taxon>Candidatus Kirkpatrickella</taxon>
    </lineage>
</organism>
<comment type="subcellular location">
    <subcellularLocation>
        <location evidence="1 8">Cell outer membrane</location>
        <topology evidence="1 8">Multi-pass membrane protein</topology>
    </subcellularLocation>
</comment>
<keyword evidence="3 8" id="KW-1134">Transmembrane beta strand</keyword>
<dbReference type="Gene3D" id="2.40.170.20">
    <property type="entry name" value="TonB-dependent receptor, beta-barrel domain"/>
    <property type="match status" value="1"/>
</dbReference>
<evidence type="ECO:0000259" key="12">
    <source>
        <dbReference type="Pfam" id="PF07715"/>
    </source>
</evidence>
<keyword evidence="6 8" id="KW-0472">Membrane</keyword>
<evidence type="ECO:0000256" key="3">
    <source>
        <dbReference type="ARBA" id="ARBA00022452"/>
    </source>
</evidence>
<keyword evidence="13" id="KW-0675">Receptor</keyword>
<accession>A0ABY6GKP2</accession>
<evidence type="ECO:0000313" key="13">
    <source>
        <dbReference type="EMBL" id="UYH51226.1"/>
    </source>
</evidence>
<evidence type="ECO:0000259" key="11">
    <source>
        <dbReference type="Pfam" id="PF00593"/>
    </source>
</evidence>
<dbReference type="InterPro" id="IPR012910">
    <property type="entry name" value="Plug_dom"/>
</dbReference>
<dbReference type="CDD" id="cd01347">
    <property type="entry name" value="ligand_gated_channel"/>
    <property type="match status" value="1"/>
</dbReference>
<keyword evidence="14" id="KW-1185">Reference proteome</keyword>
<evidence type="ECO:0000256" key="6">
    <source>
        <dbReference type="ARBA" id="ARBA00023136"/>
    </source>
</evidence>
<dbReference type="Pfam" id="PF00593">
    <property type="entry name" value="TonB_dep_Rec_b-barrel"/>
    <property type="match status" value="1"/>
</dbReference>
<dbReference type="InterPro" id="IPR036942">
    <property type="entry name" value="Beta-barrel_TonB_sf"/>
</dbReference>
<dbReference type="PANTHER" id="PTHR32552:SF83">
    <property type="entry name" value="BLR3904 PROTEIN"/>
    <property type="match status" value="1"/>
</dbReference>
<dbReference type="PANTHER" id="PTHR32552">
    <property type="entry name" value="FERRICHROME IRON RECEPTOR-RELATED"/>
    <property type="match status" value="1"/>
</dbReference>
<reference evidence="13" key="1">
    <citation type="submission" date="2022-10" db="EMBL/GenBank/DDBJ databases">
        <title>Candidatus Kirkpatrella diaphorinas gen. nov., sp. nov., an uncultured endosymbiont identified in a population of Diaphorina citri from Hawaii.</title>
        <authorList>
            <person name="Henry E.M."/>
            <person name="Carlson C.R."/>
            <person name="Kuo Y.-W."/>
        </authorList>
    </citation>
    <scope>NUCLEOTIDE SEQUENCE</scope>
    <source>
        <strain evidence="13">CADCRV1</strain>
    </source>
</reference>
<dbReference type="InterPro" id="IPR037066">
    <property type="entry name" value="Plug_dom_sf"/>
</dbReference>
<dbReference type="Pfam" id="PF07715">
    <property type="entry name" value="Plug"/>
    <property type="match status" value="1"/>
</dbReference>
<dbReference type="EMBL" id="CP107052">
    <property type="protein sequence ID" value="UYH51226.1"/>
    <property type="molecule type" value="Genomic_DNA"/>
</dbReference>
<evidence type="ECO:0000256" key="8">
    <source>
        <dbReference type="PROSITE-ProRule" id="PRU01360"/>
    </source>
</evidence>
<feature type="region of interest" description="Disordered" evidence="10">
    <location>
        <begin position="1"/>
        <end position="23"/>
    </location>
</feature>
<keyword evidence="2 8" id="KW-0813">Transport</keyword>
<protein>
    <submittedName>
        <fullName evidence="13">TonB-dependent receptor</fullName>
    </submittedName>
</protein>
<dbReference type="Proteomes" id="UP001163831">
    <property type="component" value="Chromosome"/>
</dbReference>
<dbReference type="SUPFAM" id="SSF56935">
    <property type="entry name" value="Porins"/>
    <property type="match status" value="1"/>
</dbReference>
<dbReference type="InterPro" id="IPR000531">
    <property type="entry name" value="Beta-barrel_TonB"/>
</dbReference>
<comment type="similarity">
    <text evidence="8 9">Belongs to the TonB-dependent receptor family.</text>
</comment>
<evidence type="ECO:0000256" key="5">
    <source>
        <dbReference type="ARBA" id="ARBA00023077"/>
    </source>
</evidence>
<evidence type="ECO:0000256" key="7">
    <source>
        <dbReference type="ARBA" id="ARBA00023237"/>
    </source>
</evidence>
<name>A0ABY6GKP2_9PROT</name>
<evidence type="ECO:0000256" key="9">
    <source>
        <dbReference type="RuleBase" id="RU003357"/>
    </source>
</evidence>
<feature type="domain" description="TonB-dependent receptor plug" evidence="12">
    <location>
        <begin position="97"/>
        <end position="197"/>
    </location>
</feature>
<evidence type="ECO:0000313" key="14">
    <source>
        <dbReference type="Proteomes" id="UP001163831"/>
    </source>
</evidence>
<dbReference type="Gene3D" id="2.170.130.10">
    <property type="entry name" value="TonB-dependent receptor, plug domain"/>
    <property type="match status" value="1"/>
</dbReference>
<evidence type="ECO:0000256" key="4">
    <source>
        <dbReference type="ARBA" id="ARBA00022692"/>
    </source>
</evidence>
<evidence type="ECO:0000256" key="10">
    <source>
        <dbReference type="SAM" id="MobiDB-lite"/>
    </source>
</evidence>
<evidence type="ECO:0000256" key="2">
    <source>
        <dbReference type="ARBA" id="ARBA00022448"/>
    </source>
</evidence>
<feature type="region of interest" description="Disordered" evidence="10">
    <location>
        <begin position="45"/>
        <end position="70"/>
    </location>
</feature>
<feature type="compositionally biased region" description="Basic and acidic residues" evidence="10">
    <location>
        <begin position="46"/>
        <end position="57"/>
    </location>
</feature>
<evidence type="ECO:0000256" key="1">
    <source>
        <dbReference type="ARBA" id="ARBA00004571"/>
    </source>
</evidence>
<dbReference type="PROSITE" id="PS52016">
    <property type="entry name" value="TONB_DEPENDENT_REC_3"/>
    <property type="match status" value="1"/>
</dbReference>
<keyword evidence="7 8" id="KW-0998">Cell outer membrane</keyword>
<feature type="domain" description="TonB-dependent receptor-like beta-barrel" evidence="11">
    <location>
        <begin position="270"/>
        <end position="743"/>
    </location>
</feature>
<keyword evidence="4 8" id="KW-0812">Transmembrane</keyword>
<gene>
    <name evidence="13" type="ORF">N5W20_09090</name>
</gene>
<dbReference type="InterPro" id="IPR039426">
    <property type="entry name" value="TonB-dep_rcpt-like"/>
</dbReference>
<proteinExistence type="inferred from homology"/>
<dbReference type="RefSeq" id="WP_319806820.1">
    <property type="nucleotide sequence ID" value="NZ_CP107052.1"/>
</dbReference>
<keyword evidence="5 9" id="KW-0798">TonB box</keyword>